<dbReference type="InterPro" id="IPR011008">
    <property type="entry name" value="Dimeric_a/b-barrel"/>
</dbReference>
<dbReference type="Proteomes" id="UP000182160">
    <property type="component" value="Unassembled WGS sequence"/>
</dbReference>
<dbReference type="SUPFAM" id="SSF54909">
    <property type="entry name" value="Dimeric alpha+beta barrel"/>
    <property type="match status" value="1"/>
</dbReference>
<dbReference type="PANTHER" id="PTHR41521:SF4">
    <property type="entry name" value="BLR0684 PROTEIN"/>
    <property type="match status" value="1"/>
</dbReference>
<reference evidence="2 3" key="1">
    <citation type="submission" date="2016-10" db="EMBL/GenBank/DDBJ databases">
        <authorList>
            <person name="de Groot N.N."/>
        </authorList>
    </citation>
    <scope>NUCLEOTIDE SEQUENCE [LARGE SCALE GENOMIC DNA]</scope>
    <source>
        <strain evidence="2 3">DSM 11457</strain>
    </source>
</reference>
<dbReference type="PANTHER" id="PTHR41521">
    <property type="match status" value="1"/>
</dbReference>
<proteinExistence type="predicted"/>
<sequence>MTALLIARINVLDPESMQAYGAAAGPTVAAHGGEFIARGKFASSLLGDESAQAVAIMRFPSLDAANAWFASPEYQALATLRTAAADMQFALFEAA</sequence>
<dbReference type="Pfam" id="PF07045">
    <property type="entry name" value="DUF1330"/>
    <property type="match status" value="1"/>
</dbReference>
<dbReference type="AlphaFoldDB" id="A0A1H8FYE4"/>
<protein>
    <submittedName>
        <fullName evidence="2">Uncharacterized conserved protein, DUF1330 family</fullName>
    </submittedName>
</protein>
<dbReference type="InterPro" id="IPR010753">
    <property type="entry name" value="DUF1330"/>
</dbReference>
<dbReference type="EMBL" id="FOBO01000016">
    <property type="protein sequence ID" value="SEN36669.1"/>
    <property type="molecule type" value="Genomic_DNA"/>
</dbReference>
<name>A0A1H8FYE4_9RHOB</name>
<dbReference type="Gene3D" id="3.30.70.100">
    <property type="match status" value="1"/>
</dbReference>
<feature type="domain" description="DUF1330" evidence="1">
    <location>
        <begin position="2"/>
        <end position="94"/>
    </location>
</feature>
<evidence type="ECO:0000313" key="2">
    <source>
        <dbReference type="EMBL" id="SEN36669.1"/>
    </source>
</evidence>
<evidence type="ECO:0000313" key="3">
    <source>
        <dbReference type="Proteomes" id="UP000182160"/>
    </source>
</evidence>
<evidence type="ECO:0000259" key="1">
    <source>
        <dbReference type="Pfam" id="PF07045"/>
    </source>
</evidence>
<accession>A0A1H8FYE4</accession>
<gene>
    <name evidence="2" type="ORF">SAMN04488077_11618</name>
</gene>
<dbReference type="RefSeq" id="WP_074787668.1">
    <property type="nucleotide sequence ID" value="NZ_FOBO01000016.1"/>
</dbReference>
<organism evidence="2 3">
    <name type="scientific">Roseovarius tolerans</name>
    <dbReference type="NCBI Taxonomy" id="74031"/>
    <lineage>
        <taxon>Bacteria</taxon>
        <taxon>Pseudomonadati</taxon>
        <taxon>Pseudomonadota</taxon>
        <taxon>Alphaproteobacteria</taxon>
        <taxon>Rhodobacterales</taxon>
        <taxon>Roseobacteraceae</taxon>
        <taxon>Roseovarius</taxon>
    </lineage>
</organism>